<dbReference type="InterPro" id="IPR012348">
    <property type="entry name" value="RNR-like"/>
</dbReference>
<dbReference type="InterPro" id="IPR009078">
    <property type="entry name" value="Ferritin-like_SF"/>
</dbReference>
<dbReference type="GO" id="GO:0016491">
    <property type="term" value="F:oxidoreductase activity"/>
    <property type="evidence" value="ECO:0007669"/>
    <property type="project" value="InterPro"/>
</dbReference>
<comment type="similarity">
    <text evidence="1">Belongs to the ribonucleoside diphosphate reductase small chain family.</text>
</comment>
<gene>
    <name evidence="2" type="ORF">BdWA1_001161</name>
</gene>
<dbReference type="PANTHER" id="PTHR23409:SF18">
    <property type="entry name" value="RIBONUCLEOSIDE-DIPHOSPHATE REDUCTASE SUBUNIT M2"/>
    <property type="match status" value="1"/>
</dbReference>
<dbReference type="RefSeq" id="XP_067804995.1">
    <property type="nucleotide sequence ID" value="XM_067946204.1"/>
</dbReference>
<dbReference type="InterPro" id="IPR033909">
    <property type="entry name" value="RNR_small"/>
</dbReference>
<evidence type="ECO:0000313" key="2">
    <source>
        <dbReference type="EMBL" id="KAK2198153.1"/>
    </source>
</evidence>
<proteinExistence type="inferred from homology"/>
<dbReference type="PANTHER" id="PTHR23409">
    <property type="entry name" value="RIBONUCLEOSIDE-DIPHOSPHATE REDUCTASE SMALL CHAIN"/>
    <property type="match status" value="1"/>
</dbReference>
<keyword evidence="3" id="KW-1185">Reference proteome</keyword>
<accession>A0AAD9PNR2</accession>
<dbReference type="Pfam" id="PF00268">
    <property type="entry name" value="Ribonuc_red_sm"/>
    <property type="match status" value="1"/>
</dbReference>
<evidence type="ECO:0000256" key="1">
    <source>
        <dbReference type="ARBA" id="ARBA00009303"/>
    </source>
</evidence>
<comment type="caution">
    <text evidence="2">The sequence shown here is derived from an EMBL/GenBank/DDBJ whole genome shotgun (WGS) entry which is preliminary data.</text>
</comment>
<dbReference type="GeneID" id="94335459"/>
<sequence length="346" mass="39792">MATAVPASYMKAVEIEKCQEEEIVLKENASRWVMFPIHYDSLWAMYKEIENHFWAAEDFRFSKDKEQLKTLDKQLYDCLVKLISYHLLIDSKGDITRPTNLTIALLGHVQLPEARAFYGFQLSYENVHSETIGLMTLEIGDKFQDEYGKDKIEWVSKQLIGTGCFFKKLLVQAITKLVFRCCLGIFKDYLLKEEILATYAQALQTIQNDILIHLKFAFHIFGMLKFKMTLEEVKSLLEEAKELEMNYCESILPLESIGLLKSEYIHFTTRKHSGDLSSYINSSLNQVLLVAGYNEEYPDAKELPSWLKSIQVDRSAVATKATQAKKAPQISSGGDKNIEIKFDEDF</sequence>
<organism evidence="2 3">
    <name type="scientific">Babesia duncani</name>
    <dbReference type="NCBI Taxonomy" id="323732"/>
    <lineage>
        <taxon>Eukaryota</taxon>
        <taxon>Sar</taxon>
        <taxon>Alveolata</taxon>
        <taxon>Apicomplexa</taxon>
        <taxon>Aconoidasida</taxon>
        <taxon>Piroplasmida</taxon>
        <taxon>Babesiidae</taxon>
        <taxon>Babesia</taxon>
    </lineage>
</organism>
<dbReference type="EMBL" id="JALLKP010000001">
    <property type="protein sequence ID" value="KAK2198153.1"/>
    <property type="molecule type" value="Genomic_DNA"/>
</dbReference>
<protein>
    <submittedName>
        <fullName evidence="2">Bifunctional Ferritin-like superfamily/Ribonucleotide reductase small subunit family/Ribonucleotide reductase small subunit/Ribonucleotide reductase-like</fullName>
    </submittedName>
</protein>
<dbReference type="InterPro" id="IPR000358">
    <property type="entry name" value="RNR_small_fam"/>
</dbReference>
<dbReference type="SUPFAM" id="SSF47240">
    <property type="entry name" value="Ferritin-like"/>
    <property type="match status" value="1"/>
</dbReference>
<evidence type="ECO:0000313" key="3">
    <source>
        <dbReference type="Proteomes" id="UP001214638"/>
    </source>
</evidence>
<dbReference type="Gene3D" id="1.10.620.20">
    <property type="entry name" value="Ribonucleotide Reductase, subunit A"/>
    <property type="match status" value="1"/>
</dbReference>
<dbReference type="AlphaFoldDB" id="A0AAD9PNR2"/>
<name>A0AAD9PNR2_9APIC</name>
<dbReference type="Proteomes" id="UP001214638">
    <property type="component" value="Unassembled WGS sequence"/>
</dbReference>
<dbReference type="CDD" id="cd01049">
    <property type="entry name" value="RNRR2"/>
    <property type="match status" value="1"/>
</dbReference>
<dbReference type="GO" id="GO:0009263">
    <property type="term" value="P:deoxyribonucleotide biosynthetic process"/>
    <property type="evidence" value="ECO:0007669"/>
    <property type="project" value="InterPro"/>
</dbReference>
<reference evidence="2" key="1">
    <citation type="journal article" date="2023" name="Nat. Microbiol.">
        <title>Babesia duncani multi-omics identifies virulence factors and drug targets.</title>
        <authorList>
            <person name="Singh P."/>
            <person name="Lonardi S."/>
            <person name="Liang Q."/>
            <person name="Vydyam P."/>
            <person name="Khabirova E."/>
            <person name="Fang T."/>
            <person name="Gihaz S."/>
            <person name="Thekkiniath J."/>
            <person name="Munshi M."/>
            <person name="Abel S."/>
            <person name="Ciampossin L."/>
            <person name="Batugedara G."/>
            <person name="Gupta M."/>
            <person name="Lu X.M."/>
            <person name="Lenz T."/>
            <person name="Chakravarty S."/>
            <person name="Cornillot E."/>
            <person name="Hu Y."/>
            <person name="Ma W."/>
            <person name="Gonzalez L.M."/>
            <person name="Sanchez S."/>
            <person name="Estrada K."/>
            <person name="Sanchez-Flores A."/>
            <person name="Montero E."/>
            <person name="Harb O.S."/>
            <person name="Le Roch K.G."/>
            <person name="Mamoun C.B."/>
        </authorList>
    </citation>
    <scope>NUCLEOTIDE SEQUENCE</scope>
    <source>
        <strain evidence="2">WA1</strain>
    </source>
</reference>
<dbReference type="KEGG" id="bdw:94335459"/>